<evidence type="ECO:0000313" key="2">
    <source>
        <dbReference type="Proteomes" id="UP000789702"/>
    </source>
</evidence>
<dbReference type="Proteomes" id="UP000789702">
    <property type="component" value="Unassembled WGS sequence"/>
</dbReference>
<proteinExistence type="predicted"/>
<reference evidence="1" key="1">
    <citation type="submission" date="2021-06" db="EMBL/GenBank/DDBJ databases">
        <authorList>
            <person name="Kallberg Y."/>
            <person name="Tangrot J."/>
            <person name="Rosling A."/>
        </authorList>
    </citation>
    <scope>NUCLEOTIDE SEQUENCE</scope>
    <source>
        <strain evidence="1">IL203A</strain>
    </source>
</reference>
<gene>
    <name evidence="1" type="ORF">DHETER_LOCUS8399</name>
</gene>
<protein>
    <submittedName>
        <fullName evidence="1">9462_t:CDS:1</fullName>
    </submittedName>
</protein>
<sequence>MDENELERFKDLLEELEKIIFPDPTIQQITKNLKLYINLGFQLDEKAIIEILKLFHSRLDKVEKKIVESICDIKQENKVKFLRDCYVKTFDSDAYFSNNEIENIQEFIRNLLPESHPEEFSRAYVIAILKETVSNFKKEFEKERSEELIKEMEHLLNEIRNSIFNTEYKNDFYKKLDEIFNANVIN</sequence>
<accession>A0ACA9N542</accession>
<evidence type="ECO:0000313" key="1">
    <source>
        <dbReference type="EMBL" id="CAG8630930.1"/>
    </source>
</evidence>
<comment type="caution">
    <text evidence="1">The sequence shown here is derived from an EMBL/GenBank/DDBJ whole genome shotgun (WGS) entry which is preliminary data.</text>
</comment>
<organism evidence="1 2">
    <name type="scientific">Dentiscutata heterogama</name>
    <dbReference type="NCBI Taxonomy" id="1316150"/>
    <lineage>
        <taxon>Eukaryota</taxon>
        <taxon>Fungi</taxon>
        <taxon>Fungi incertae sedis</taxon>
        <taxon>Mucoromycota</taxon>
        <taxon>Glomeromycotina</taxon>
        <taxon>Glomeromycetes</taxon>
        <taxon>Diversisporales</taxon>
        <taxon>Gigasporaceae</taxon>
        <taxon>Dentiscutata</taxon>
    </lineage>
</organism>
<keyword evidence="2" id="KW-1185">Reference proteome</keyword>
<name>A0ACA9N542_9GLOM</name>
<dbReference type="EMBL" id="CAJVPU010013261">
    <property type="protein sequence ID" value="CAG8630930.1"/>
    <property type="molecule type" value="Genomic_DNA"/>
</dbReference>